<dbReference type="OrthoDB" id="644207at2"/>
<dbReference type="AlphaFoldDB" id="A0A369IDC6"/>
<evidence type="ECO:0000256" key="1">
    <source>
        <dbReference type="SAM" id="SignalP"/>
    </source>
</evidence>
<evidence type="ECO:0000313" key="4">
    <source>
        <dbReference type="Proteomes" id="UP000253141"/>
    </source>
</evidence>
<dbReference type="RefSeq" id="WP_114459216.1">
    <property type="nucleotide sequence ID" value="NZ_QPIW01000001.1"/>
</dbReference>
<feature type="chain" id="PRO_5016678390" description="DUF7452 domain-containing protein" evidence="1">
    <location>
        <begin position="20"/>
        <end position="265"/>
    </location>
</feature>
<keyword evidence="4" id="KW-1185">Reference proteome</keyword>
<proteinExistence type="predicted"/>
<comment type="caution">
    <text evidence="3">The sequence shown here is derived from an EMBL/GenBank/DDBJ whole genome shotgun (WGS) entry which is preliminary data.</text>
</comment>
<evidence type="ECO:0000259" key="2">
    <source>
        <dbReference type="Pfam" id="PF24249"/>
    </source>
</evidence>
<gene>
    <name evidence="3" type="ORF">DVG78_01040</name>
</gene>
<reference evidence="3 4" key="1">
    <citation type="submission" date="2018-07" db="EMBL/GenBank/DDBJ databases">
        <title>Genome analysis of Runella aurantiaca.</title>
        <authorList>
            <person name="Yang X."/>
        </authorList>
    </citation>
    <scope>NUCLEOTIDE SEQUENCE [LARGE SCALE GENOMIC DNA]</scope>
    <source>
        <strain evidence="3 4">YX9</strain>
    </source>
</reference>
<evidence type="ECO:0000313" key="3">
    <source>
        <dbReference type="EMBL" id="RDB07678.1"/>
    </source>
</evidence>
<protein>
    <recommendedName>
        <fullName evidence="2">DUF7452 domain-containing protein</fullName>
    </recommendedName>
</protein>
<dbReference type="EMBL" id="QPIW01000001">
    <property type="protein sequence ID" value="RDB07678.1"/>
    <property type="molecule type" value="Genomic_DNA"/>
</dbReference>
<organism evidence="3 4">
    <name type="scientific">Runella aurantiaca</name>
    <dbReference type="NCBI Taxonomy" id="2282308"/>
    <lineage>
        <taxon>Bacteria</taxon>
        <taxon>Pseudomonadati</taxon>
        <taxon>Bacteroidota</taxon>
        <taxon>Cytophagia</taxon>
        <taxon>Cytophagales</taxon>
        <taxon>Spirosomataceae</taxon>
        <taxon>Runella</taxon>
    </lineage>
</organism>
<feature type="domain" description="DUF7452" evidence="2">
    <location>
        <begin position="175"/>
        <end position="262"/>
    </location>
</feature>
<name>A0A369IDC6_9BACT</name>
<dbReference type="Pfam" id="PF24249">
    <property type="entry name" value="DUF7452"/>
    <property type="match status" value="1"/>
</dbReference>
<dbReference type="InterPro" id="IPR055875">
    <property type="entry name" value="DUF7452"/>
</dbReference>
<sequence length="265" mass="26723">MKKTFITLALAGMSIHANAQSSLIQPQQSIFLSTTVGGTALTGQNNATTGASTGIKGVAISTSHGSGATGGASGVLGMITPTTAPGGYSAGVRGLNNGTGGTGIGVIGYQAGSGWGVYGETPSGFGVYGITTNNAAISVGVRGETFSANGMGVEAKYSGTGVGVALEVDNGAIRVSGTNKAAFIHTATVANKLSSNGTDVDHPMCNGDANCFLFVTQKLNPSGIIYNNASIGVYYNTIRNKWEIFNENNAAIPTNAQFNVLVIKQ</sequence>
<dbReference type="Proteomes" id="UP000253141">
    <property type="component" value="Unassembled WGS sequence"/>
</dbReference>
<accession>A0A369IDC6</accession>
<keyword evidence="1" id="KW-0732">Signal</keyword>
<feature type="signal peptide" evidence="1">
    <location>
        <begin position="1"/>
        <end position="19"/>
    </location>
</feature>